<dbReference type="SMART" id="SM00342">
    <property type="entry name" value="HTH_ARAC"/>
    <property type="match status" value="1"/>
</dbReference>
<accession>L8JEN5</accession>
<comment type="caution">
    <text evidence="5">The sequence shown here is derived from an EMBL/GenBank/DDBJ whole genome shotgun (WGS) entry which is preliminary data.</text>
</comment>
<dbReference type="InterPro" id="IPR002818">
    <property type="entry name" value="DJ-1/PfpI"/>
</dbReference>
<evidence type="ECO:0000259" key="4">
    <source>
        <dbReference type="PROSITE" id="PS01124"/>
    </source>
</evidence>
<evidence type="ECO:0000313" key="6">
    <source>
        <dbReference type="Proteomes" id="UP000011134"/>
    </source>
</evidence>
<reference evidence="5 6" key="1">
    <citation type="submission" date="2012-12" db="EMBL/GenBank/DDBJ databases">
        <title>Genome Assembly of Photobacterium sp. AK15.</title>
        <authorList>
            <person name="Khatri I."/>
            <person name="Vaidya B."/>
            <person name="Srinivas T.N.R."/>
            <person name="Subramanian S."/>
            <person name="Pinnaka A."/>
        </authorList>
    </citation>
    <scope>NUCLEOTIDE SEQUENCE [LARGE SCALE GENOMIC DNA]</scope>
    <source>
        <strain evidence="5 6">AK15</strain>
    </source>
</reference>
<proteinExistence type="predicted"/>
<dbReference type="PATRIC" id="fig|1056511.3.peg.846"/>
<dbReference type="GO" id="GO:0003700">
    <property type="term" value="F:DNA-binding transcription factor activity"/>
    <property type="evidence" value="ECO:0007669"/>
    <property type="project" value="InterPro"/>
</dbReference>
<gene>
    <name evidence="5" type="ORF">C942_02784</name>
</gene>
<dbReference type="Pfam" id="PF12833">
    <property type="entry name" value="HTH_18"/>
    <property type="match status" value="1"/>
</dbReference>
<dbReference type="Gene3D" id="1.10.10.60">
    <property type="entry name" value="Homeodomain-like"/>
    <property type="match status" value="2"/>
</dbReference>
<dbReference type="InterPro" id="IPR029062">
    <property type="entry name" value="Class_I_gatase-like"/>
</dbReference>
<evidence type="ECO:0000256" key="3">
    <source>
        <dbReference type="ARBA" id="ARBA00023163"/>
    </source>
</evidence>
<evidence type="ECO:0000256" key="2">
    <source>
        <dbReference type="ARBA" id="ARBA00023125"/>
    </source>
</evidence>
<dbReference type="PANTHER" id="PTHR43130">
    <property type="entry name" value="ARAC-FAMILY TRANSCRIPTIONAL REGULATOR"/>
    <property type="match status" value="1"/>
</dbReference>
<dbReference type="InterPro" id="IPR018060">
    <property type="entry name" value="HTH_AraC"/>
</dbReference>
<dbReference type="InterPro" id="IPR018062">
    <property type="entry name" value="HTH_AraC-typ_CS"/>
</dbReference>
<dbReference type="GO" id="GO:0043565">
    <property type="term" value="F:sequence-specific DNA binding"/>
    <property type="evidence" value="ECO:0007669"/>
    <property type="project" value="InterPro"/>
</dbReference>
<name>L8JEN5_9GAMM</name>
<keyword evidence="1" id="KW-0805">Transcription regulation</keyword>
<dbReference type="InterPro" id="IPR052158">
    <property type="entry name" value="INH-QAR"/>
</dbReference>
<keyword evidence="3" id="KW-0804">Transcription</keyword>
<dbReference type="SUPFAM" id="SSF52317">
    <property type="entry name" value="Class I glutamine amidotransferase-like"/>
    <property type="match status" value="1"/>
</dbReference>
<evidence type="ECO:0000313" key="5">
    <source>
        <dbReference type="EMBL" id="ELR67275.1"/>
    </source>
</evidence>
<keyword evidence="6" id="KW-1185">Reference proteome</keyword>
<dbReference type="SUPFAM" id="SSF46689">
    <property type="entry name" value="Homeodomain-like"/>
    <property type="match status" value="2"/>
</dbReference>
<sequence>MGLNHNNNIEKPLHITALAFPGFPMTSLTGPLEMLSTACQLAKLSPPEITIVTVDDSDVQGIGGLTLHPTSKITDVKDTDILLISAIGDPNEHIDKCTNATFEWINSLSKQAQFTISICTGAFLLARAGVLNYRTATTHWMYTDLFRDNYPKATLVTDQCFTQDNNVLCTSGIHSHDKAILAVIEGLWGCEHKTLCEQYFYGKDVVPEHDGDNTFRPYKQHSDALIFKLQDWMHSQDVTQLSVAECSKQCHLSERQMKRRFKAATNETPMAYIQRIKINHAKDKLNTTNLTIEQISNLVGYDDTRHFRQLFKKFCDMTPSDYRKSAIKPSSQAYSHVSVH</sequence>
<evidence type="ECO:0000256" key="1">
    <source>
        <dbReference type="ARBA" id="ARBA00023015"/>
    </source>
</evidence>
<protein>
    <submittedName>
        <fullName evidence="5">Transcriptional regulator, AraC family</fullName>
    </submittedName>
</protein>
<dbReference type="Pfam" id="PF01965">
    <property type="entry name" value="DJ-1_PfpI"/>
    <property type="match status" value="1"/>
</dbReference>
<dbReference type="Proteomes" id="UP000011134">
    <property type="component" value="Unassembled WGS sequence"/>
</dbReference>
<keyword evidence="2" id="KW-0238">DNA-binding</keyword>
<feature type="domain" description="HTH araC/xylS-type" evidence="4">
    <location>
        <begin position="227"/>
        <end position="325"/>
    </location>
</feature>
<dbReference type="InterPro" id="IPR009057">
    <property type="entry name" value="Homeodomain-like_sf"/>
</dbReference>
<dbReference type="Gene3D" id="3.40.50.880">
    <property type="match status" value="1"/>
</dbReference>
<dbReference type="EMBL" id="AMZO01000003">
    <property type="protein sequence ID" value="ELR67275.1"/>
    <property type="molecule type" value="Genomic_DNA"/>
</dbReference>
<dbReference type="PANTHER" id="PTHR43130:SF3">
    <property type="entry name" value="HTH-TYPE TRANSCRIPTIONAL REGULATOR RV1931C"/>
    <property type="match status" value="1"/>
</dbReference>
<dbReference type="AlphaFoldDB" id="L8JEN5"/>
<dbReference type="PROSITE" id="PS00041">
    <property type="entry name" value="HTH_ARAC_FAMILY_1"/>
    <property type="match status" value="1"/>
</dbReference>
<dbReference type="PROSITE" id="PS01124">
    <property type="entry name" value="HTH_ARAC_FAMILY_2"/>
    <property type="match status" value="1"/>
</dbReference>
<organism evidence="5 6">
    <name type="scientific">Photobacterium marinum</name>
    <dbReference type="NCBI Taxonomy" id="1056511"/>
    <lineage>
        <taxon>Bacteria</taxon>
        <taxon>Pseudomonadati</taxon>
        <taxon>Pseudomonadota</taxon>
        <taxon>Gammaproteobacteria</taxon>
        <taxon>Vibrionales</taxon>
        <taxon>Vibrionaceae</taxon>
        <taxon>Photobacterium</taxon>
    </lineage>
</organism>